<dbReference type="InterPro" id="IPR013105">
    <property type="entry name" value="TPR_2"/>
</dbReference>
<dbReference type="InterPro" id="IPR019734">
    <property type="entry name" value="TPR_rpt"/>
</dbReference>
<feature type="domain" description="Glycosyltransferase 2-like" evidence="4">
    <location>
        <begin position="7"/>
        <end position="88"/>
    </location>
</feature>
<evidence type="ECO:0000313" key="6">
    <source>
        <dbReference type="Proteomes" id="UP000050398"/>
    </source>
</evidence>
<dbReference type="SUPFAM" id="SSF48452">
    <property type="entry name" value="TPR-like"/>
    <property type="match status" value="2"/>
</dbReference>
<dbReference type="AlphaFoldDB" id="A0A0P6VXR2"/>
<dbReference type="SMART" id="SM00028">
    <property type="entry name" value="TPR"/>
    <property type="match status" value="4"/>
</dbReference>
<reference evidence="5 6" key="1">
    <citation type="submission" date="2015-08" db="EMBL/GenBank/DDBJ databases">
        <title>Draft Genome Sequence of Bacillus vietnamensis UCD-SED5.</title>
        <authorList>
            <person name="Lee R.D."/>
            <person name="Jospin G."/>
            <person name="Lang J.M."/>
            <person name="Coil D.A."/>
            <person name="Eisen J.A."/>
        </authorList>
    </citation>
    <scope>NUCLEOTIDE SEQUENCE [LARGE SCALE GENOMIC DNA]</scope>
    <source>
        <strain evidence="5 6">UCD-SED5</strain>
    </source>
</reference>
<feature type="repeat" description="TPR" evidence="3">
    <location>
        <begin position="317"/>
        <end position="350"/>
    </location>
</feature>
<comment type="caution">
    <text evidence="5">The sequence shown here is derived from an EMBL/GenBank/DDBJ whole genome shotgun (WGS) entry which is preliminary data.</text>
</comment>
<dbReference type="EMBL" id="LIXZ01000030">
    <property type="protein sequence ID" value="KPL57696.1"/>
    <property type="molecule type" value="Genomic_DNA"/>
</dbReference>
<dbReference type="RefSeq" id="WP_060674946.1">
    <property type="nucleotide sequence ID" value="NZ_LIXZ01000030.1"/>
</dbReference>
<dbReference type="Pfam" id="PF13181">
    <property type="entry name" value="TPR_8"/>
    <property type="match status" value="1"/>
</dbReference>
<feature type="repeat" description="TPR" evidence="3">
    <location>
        <begin position="576"/>
        <end position="609"/>
    </location>
</feature>
<organism evidence="5 6">
    <name type="scientific">Rossellomorea vietnamensis</name>
    <dbReference type="NCBI Taxonomy" id="218284"/>
    <lineage>
        <taxon>Bacteria</taxon>
        <taxon>Bacillati</taxon>
        <taxon>Bacillota</taxon>
        <taxon>Bacilli</taxon>
        <taxon>Bacillales</taxon>
        <taxon>Bacillaceae</taxon>
        <taxon>Rossellomorea</taxon>
    </lineage>
</organism>
<evidence type="ECO:0000256" key="1">
    <source>
        <dbReference type="ARBA" id="ARBA00022737"/>
    </source>
</evidence>
<proteinExistence type="predicted"/>
<dbReference type="InterPro" id="IPR001173">
    <property type="entry name" value="Glyco_trans_2-like"/>
</dbReference>
<name>A0A0P6VXR2_9BACI</name>
<evidence type="ECO:0000256" key="3">
    <source>
        <dbReference type="PROSITE-ProRule" id="PRU00339"/>
    </source>
</evidence>
<dbReference type="PANTHER" id="PTHR43630">
    <property type="entry name" value="POLY-BETA-1,6-N-ACETYL-D-GLUCOSAMINE SYNTHASE"/>
    <property type="match status" value="1"/>
</dbReference>
<dbReference type="Proteomes" id="UP000050398">
    <property type="component" value="Unassembled WGS sequence"/>
</dbReference>
<dbReference type="SUPFAM" id="SSF53448">
    <property type="entry name" value="Nucleotide-diphospho-sugar transferases"/>
    <property type="match status" value="1"/>
</dbReference>
<dbReference type="Gene3D" id="1.25.40.10">
    <property type="entry name" value="Tetratricopeptide repeat domain"/>
    <property type="match status" value="2"/>
</dbReference>
<keyword evidence="2 3" id="KW-0802">TPR repeat</keyword>
<dbReference type="OrthoDB" id="9815923at2"/>
<dbReference type="Pfam" id="PF07719">
    <property type="entry name" value="TPR_2"/>
    <property type="match status" value="1"/>
</dbReference>
<dbReference type="PROSITE" id="PS50005">
    <property type="entry name" value="TPR"/>
    <property type="match status" value="3"/>
</dbReference>
<feature type="repeat" description="TPR" evidence="3">
    <location>
        <begin position="273"/>
        <end position="306"/>
    </location>
</feature>
<accession>A0A0P6VXR2</accession>
<dbReference type="InterPro" id="IPR011990">
    <property type="entry name" value="TPR-like_helical_dom_sf"/>
</dbReference>
<evidence type="ECO:0000313" key="5">
    <source>
        <dbReference type="EMBL" id="KPL57696.1"/>
    </source>
</evidence>
<protein>
    <recommendedName>
        <fullName evidence="4">Glycosyltransferase 2-like domain-containing protein</fullName>
    </recommendedName>
</protein>
<evidence type="ECO:0000259" key="4">
    <source>
        <dbReference type="Pfam" id="PF00535"/>
    </source>
</evidence>
<dbReference type="CDD" id="cd02511">
    <property type="entry name" value="Beta4Glucosyltransferase"/>
    <property type="match status" value="1"/>
</dbReference>
<dbReference type="PATRIC" id="fig|218284.4.peg.2714"/>
<evidence type="ECO:0000256" key="2">
    <source>
        <dbReference type="ARBA" id="ARBA00022803"/>
    </source>
</evidence>
<keyword evidence="1" id="KW-0677">Repeat</keyword>
<dbReference type="InterPro" id="IPR029044">
    <property type="entry name" value="Nucleotide-diphossugar_trans"/>
</dbReference>
<sequence length="686" mass="78228">MLVGLHMIVKNEADNLPQCLSSIKPFVDEMIIVDTGSSDRTKEIAASYGAKVIEAPWENDFSKARNISLEHAKTDWILYLDADEVLHGESKQFRQFLSSSNMEAYRILIESYTGSLPHQKVQHSSIRMFRARKEYEFTGPIHEDIIPSINSFTSSNTDLIGDFPVLIRHYGYQAGHPKTNEKLLRNLEILQTFLAGNQDHPYYTYHLGLTYAQLGNFNQAVALIQDALNRTDLNISSRPTIVKDLSIILISCGLISEAKSLLEDELTNYPEYCDLHYYLGISYVHQKEEDKAIKAFQEAVSKSPSSKYVHEDGNGTFRAWTYMGDIAVKWGAYSDALQFYINALKYCPYYYEALLGFADVLTASNISESNIKKEMTHLLSPTLQRTDQAVIQQLCTIQVANVLFESGCYLEFLEMADQITTPQTSTQERIIISHLHLSNFDLAYAGFENLINQGEVSEPLLILVSSALLKYEIQIQDRLFNYIQDHSSGVYLGKLLKSLTDTQKIQTAESDLDFLLFVKKFLHESIILNAENVVKSITSHYPGLTLFAAKMKYYEGFTHNAYKELKQLKNENAIDTEGLSLLGEYVYDQKRFDEAALIFEEVLITKPDDVRAHVGASLCYNQQARTLLEESSAAMPEYPLFNAYLNKVNLAIELSSKYSWHSCWKGRQRRNRVNEEQHFPVHDCQE</sequence>
<dbReference type="PANTHER" id="PTHR43630:SF2">
    <property type="entry name" value="GLYCOSYLTRANSFERASE"/>
    <property type="match status" value="1"/>
</dbReference>
<dbReference type="Gene3D" id="3.90.550.10">
    <property type="entry name" value="Spore Coat Polysaccharide Biosynthesis Protein SpsA, Chain A"/>
    <property type="match status" value="1"/>
</dbReference>
<dbReference type="Pfam" id="PF00535">
    <property type="entry name" value="Glycos_transf_2"/>
    <property type="match status" value="1"/>
</dbReference>
<gene>
    <name evidence="5" type="ORF">AM506_20845</name>
</gene>